<dbReference type="PANTHER" id="PTHR47939:SF13">
    <property type="entry name" value="OS03G0201400 PROTEIN"/>
    <property type="match status" value="1"/>
</dbReference>
<feature type="repeat" description="PPR" evidence="3">
    <location>
        <begin position="650"/>
        <end position="684"/>
    </location>
</feature>
<feature type="repeat" description="PPR" evidence="3">
    <location>
        <begin position="305"/>
        <end position="339"/>
    </location>
</feature>
<dbReference type="PANTHER" id="PTHR47939">
    <property type="entry name" value="MEMBRANE-ASSOCIATED SALT-INDUCIBLE PROTEIN-LIKE"/>
    <property type="match status" value="1"/>
</dbReference>
<feature type="repeat" description="PPR" evidence="3">
    <location>
        <begin position="164"/>
        <end position="199"/>
    </location>
</feature>
<gene>
    <name evidence="4" type="ORF">RJ639_038932</name>
</gene>
<comment type="similarity">
    <text evidence="1">Belongs to the PPR family. P subfamily.</text>
</comment>
<evidence type="ECO:0000256" key="1">
    <source>
        <dbReference type="ARBA" id="ARBA00007626"/>
    </source>
</evidence>
<dbReference type="Pfam" id="PF13041">
    <property type="entry name" value="PPR_2"/>
    <property type="match status" value="2"/>
</dbReference>
<feature type="repeat" description="PPR" evidence="3">
    <location>
        <begin position="270"/>
        <end position="304"/>
    </location>
</feature>
<feature type="repeat" description="PPR" evidence="3">
    <location>
        <begin position="475"/>
        <end position="509"/>
    </location>
</feature>
<evidence type="ECO:0008006" key="6">
    <source>
        <dbReference type="Google" id="ProtNLM"/>
    </source>
</evidence>
<feature type="repeat" description="PPR" evidence="3">
    <location>
        <begin position="235"/>
        <end position="269"/>
    </location>
</feature>
<proteinExistence type="inferred from homology"/>
<protein>
    <recommendedName>
        <fullName evidence="6">Pentatricopeptide repeat-containing protein</fullName>
    </recommendedName>
</protein>
<comment type="caution">
    <text evidence="4">The sequence shown here is derived from an EMBL/GenBank/DDBJ whole genome shotgun (WGS) entry which is preliminary data.</text>
</comment>
<dbReference type="PROSITE" id="PS51375">
    <property type="entry name" value="PPR"/>
    <property type="match status" value="8"/>
</dbReference>
<accession>A0AA89B5M5</accession>
<feature type="repeat" description="PPR" evidence="3">
    <location>
        <begin position="405"/>
        <end position="439"/>
    </location>
</feature>
<dbReference type="InterPro" id="IPR050667">
    <property type="entry name" value="PPR-containing_protein"/>
</dbReference>
<organism evidence="4 5">
    <name type="scientific">Escallonia herrerae</name>
    <dbReference type="NCBI Taxonomy" id="1293975"/>
    <lineage>
        <taxon>Eukaryota</taxon>
        <taxon>Viridiplantae</taxon>
        <taxon>Streptophyta</taxon>
        <taxon>Embryophyta</taxon>
        <taxon>Tracheophyta</taxon>
        <taxon>Spermatophyta</taxon>
        <taxon>Magnoliopsida</taxon>
        <taxon>eudicotyledons</taxon>
        <taxon>Gunneridae</taxon>
        <taxon>Pentapetalae</taxon>
        <taxon>asterids</taxon>
        <taxon>campanulids</taxon>
        <taxon>Escalloniales</taxon>
        <taxon>Escalloniaceae</taxon>
        <taxon>Escallonia</taxon>
    </lineage>
</organism>
<dbReference type="InterPro" id="IPR002885">
    <property type="entry name" value="PPR_rpt"/>
</dbReference>
<dbReference type="Proteomes" id="UP001188597">
    <property type="component" value="Unassembled WGS sequence"/>
</dbReference>
<name>A0AA89B5M5_9ASTE</name>
<dbReference type="Pfam" id="PF01535">
    <property type="entry name" value="PPR"/>
    <property type="match status" value="5"/>
</dbReference>
<evidence type="ECO:0000313" key="4">
    <source>
        <dbReference type="EMBL" id="KAK3030404.1"/>
    </source>
</evidence>
<reference evidence="4" key="1">
    <citation type="submission" date="2022-12" db="EMBL/GenBank/DDBJ databases">
        <title>Draft genome assemblies for two species of Escallonia (Escalloniales).</title>
        <authorList>
            <person name="Chanderbali A."/>
            <person name="Dervinis C."/>
            <person name="Anghel I."/>
            <person name="Soltis D."/>
            <person name="Soltis P."/>
            <person name="Zapata F."/>
        </authorList>
    </citation>
    <scope>NUCLEOTIDE SEQUENCE</scope>
    <source>
        <strain evidence="4">UCBG64.0493</strain>
        <tissue evidence="4">Leaf</tissue>
    </source>
</reference>
<dbReference type="EMBL" id="JAVXUP010000341">
    <property type="protein sequence ID" value="KAK3030404.1"/>
    <property type="molecule type" value="Genomic_DNA"/>
</dbReference>
<sequence>MALKLSSLSLSKKITRWVHQSAYLSSLPCTKSNQVIPEPNQDPPHSSEFEGKIQFLKNKLHPDSLIGVLDSTNDLKSSLKLFKWASLQKRFYHTADTYFRIISKLGMAGMVKEVEAFSNEMVKERCPGSEEALLALIDSFVQNCRLDEALRVLVTLNSGGYQPSISVFNVLLDALVEEKKDFRSVLFVYKEMVKAGIVPTVDTLNYLLEALLEADKIGTAMDQYRRMRKKGCHPNSRTFEILIGGLIAKKQVDESVVVLNEMFELGCELEVSLYTRLIPLFCRMSKLEEGMRLFKMMRASNVVPDLLTYVALIQCLCKNLHMNDAVNLVDEMTDNDLMLPDHVFVDIVDGFCTLGKLDEAKSFLEDRPVLETHSCNALLGGYCDALNFLGAKGLFDNMVERNVASSQSWNFLIRCLSEDGRTDIASQFLCRMIVSSFAPDFATYSALIIGKCNISEPVAALELFNLVQSRCWILDFVSYAKLVECLCQREKIQEAADVFCYMSSNRCTLQSSSFDMLIKGLCVTGNVDRAIRLLSSVSYCGTSCSTATYSAVMVSLSQLEKADELLVMLSKMIVQGCPLDAEAYCVLIRSKSASREMEDCALFLNRMVGNGLLPDSETLTNLLSVLAEHGQLHIILATIYNFVSKDEILNPAMFNKLINGLWNEGYKTEARHLLDVMLEKRWVPDATTHQLLIRSVVRGGTKCELASNEKFDMQDNISSILVEGLEIR</sequence>
<keyword evidence="5" id="KW-1185">Reference proteome</keyword>
<evidence type="ECO:0000313" key="5">
    <source>
        <dbReference type="Proteomes" id="UP001188597"/>
    </source>
</evidence>
<keyword evidence="2" id="KW-0677">Repeat</keyword>
<dbReference type="AlphaFoldDB" id="A0AA89B5M5"/>
<feature type="repeat" description="PPR" evidence="3">
    <location>
        <begin position="200"/>
        <end position="234"/>
    </location>
</feature>
<dbReference type="Gene3D" id="1.25.40.10">
    <property type="entry name" value="Tetratricopeptide repeat domain"/>
    <property type="match status" value="5"/>
</dbReference>
<dbReference type="NCBIfam" id="TIGR00756">
    <property type="entry name" value="PPR"/>
    <property type="match status" value="6"/>
</dbReference>
<dbReference type="InterPro" id="IPR011990">
    <property type="entry name" value="TPR-like_helical_dom_sf"/>
</dbReference>
<evidence type="ECO:0000256" key="2">
    <source>
        <dbReference type="ARBA" id="ARBA00022737"/>
    </source>
</evidence>
<evidence type="ECO:0000256" key="3">
    <source>
        <dbReference type="PROSITE-ProRule" id="PRU00708"/>
    </source>
</evidence>